<sequence>MYKPLSYYFLSREYTQTLNKSHDRRLLDIPEITETTKTTNKKREALSWATTKLAFKYMLHRICLRHKGFTLTFQDKERIQGKITKVPVWEAEWLTARLVALFNRSLLTQAIKFGVTDWSIVFQRCLGLALQSTCTCRSGEASVGRYYEDHECLLYKDVLLKVIIDPKIPSENSHSQPRIFQGEDHLAVNNSLKHNGPSIKSSSLLA</sequence>
<evidence type="ECO:0000313" key="1">
    <source>
        <dbReference type="EMBL" id="KAK3209760.1"/>
    </source>
</evidence>
<comment type="caution">
    <text evidence="1">The sequence shown here is derived from an EMBL/GenBank/DDBJ whole genome shotgun (WGS) entry which is preliminary data.</text>
</comment>
<name>A0AAN6M280_9PLEO</name>
<dbReference type="AlphaFoldDB" id="A0AAN6M280"/>
<accession>A0AAN6M280</accession>
<evidence type="ECO:0000313" key="2">
    <source>
        <dbReference type="Proteomes" id="UP001280581"/>
    </source>
</evidence>
<reference evidence="1 2" key="1">
    <citation type="submission" date="2021-02" db="EMBL/GenBank/DDBJ databases">
        <title>Genome assembly of Pseudopithomyces chartarum.</title>
        <authorList>
            <person name="Jauregui R."/>
            <person name="Singh J."/>
            <person name="Voisey C."/>
        </authorList>
    </citation>
    <scope>NUCLEOTIDE SEQUENCE [LARGE SCALE GENOMIC DNA]</scope>
    <source>
        <strain evidence="1 2">AGR01</strain>
    </source>
</reference>
<organism evidence="1 2">
    <name type="scientific">Pseudopithomyces chartarum</name>
    <dbReference type="NCBI Taxonomy" id="1892770"/>
    <lineage>
        <taxon>Eukaryota</taxon>
        <taxon>Fungi</taxon>
        <taxon>Dikarya</taxon>
        <taxon>Ascomycota</taxon>
        <taxon>Pezizomycotina</taxon>
        <taxon>Dothideomycetes</taxon>
        <taxon>Pleosporomycetidae</taxon>
        <taxon>Pleosporales</taxon>
        <taxon>Massarineae</taxon>
        <taxon>Didymosphaeriaceae</taxon>
        <taxon>Pseudopithomyces</taxon>
    </lineage>
</organism>
<protein>
    <submittedName>
        <fullName evidence="1">Uncharacterized protein</fullName>
    </submittedName>
</protein>
<keyword evidence="2" id="KW-1185">Reference proteome</keyword>
<gene>
    <name evidence="1" type="ORF">GRF29_44g548420</name>
</gene>
<dbReference type="EMBL" id="WVTA01000005">
    <property type="protein sequence ID" value="KAK3209760.1"/>
    <property type="molecule type" value="Genomic_DNA"/>
</dbReference>
<dbReference type="Proteomes" id="UP001280581">
    <property type="component" value="Unassembled WGS sequence"/>
</dbReference>
<proteinExistence type="predicted"/>